<dbReference type="InParanoid" id="A0A0P0WSL1"/>
<feature type="region of interest" description="Disordered" evidence="1">
    <location>
        <begin position="58"/>
        <end position="101"/>
    </location>
</feature>
<sequence length="101" mass="11138">NGRVAVGSPEPAAGDDPVRRLRRVRAVPAHGARRVGARGGAPHAAPRHVLPVVLAAPRAAARRDAAPEPQPRRGLHHLRHDGVVVGVHDPHRRRRRRRRRR</sequence>
<proteinExistence type="predicted"/>
<organism evidence="2 3">
    <name type="scientific">Oryza sativa subsp. japonica</name>
    <name type="common">Rice</name>
    <dbReference type="NCBI Taxonomy" id="39947"/>
    <lineage>
        <taxon>Eukaryota</taxon>
        <taxon>Viridiplantae</taxon>
        <taxon>Streptophyta</taxon>
        <taxon>Embryophyta</taxon>
        <taxon>Tracheophyta</taxon>
        <taxon>Spermatophyta</taxon>
        <taxon>Magnoliopsida</taxon>
        <taxon>Liliopsida</taxon>
        <taxon>Poales</taxon>
        <taxon>Poaceae</taxon>
        <taxon>BOP clade</taxon>
        <taxon>Oryzoideae</taxon>
        <taxon>Oryzeae</taxon>
        <taxon>Oryzinae</taxon>
        <taxon>Oryza</taxon>
        <taxon>Oryza sativa</taxon>
    </lineage>
</organism>
<feature type="compositionally biased region" description="Basic residues" evidence="1">
    <location>
        <begin position="90"/>
        <end position="101"/>
    </location>
</feature>
<reference evidence="2 3" key="2">
    <citation type="journal article" date="2013" name="Plant Cell Physiol.">
        <title>Rice Annotation Project Database (RAP-DB): an integrative and interactive database for rice genomics.</title>
        <authorList>
            <person name="Sakai H."/>
            <person name="Lee S.S."/>
            <person name="Tanaka T."/>
            <person name="Numa H."/>
            <person name="Kim J."/>
            <person name="Kawahara Y."/>
            <person name="Wakimoto H."/>
            <person name="Yang C.C."/>
            <person name="Iwamoto M."/>
            <person name="Abe T."/>
            <person name="Yamada Y."/>
            <person name="Muto A."/>
            <person name="Inokuchi H."/>
            <person name="Ikemura T."/>
            <person name="Matsumoto T."/>
            <person name="Sasaki T."/>
            <person name="Itoh T."/>
        </authorList>
    </citation>
    <scope>NUCLEOTIDE SEQUENCE [LARGE SCALE GENOMIC DNA]</scope>
    <source>
        <strain evidence="3">cv. Nipponbare</strain>
    </source>
</reference>
<evidence type="ECO:0000313" key="3">
    <source>
        <dbReference type="Proteomes" id="UP000059680"/>
    </source>
</evidence>
<protein>
    <submittedName>
        <fullName evidence="2">Os06g0129650 protein</fullName>
    </submittedName>
</protein>
<dbReference type="AlphaFoldDB" id="A0A0P0WSL1"/>
<feature type="non-terminal residue" evidence="2">
    <location>
        <position position="1"/>
    </location>
</feature>
<gene>
    <name evidence="2" type="ordered locus">Os06g0129650</name>
    <name evidence="2" type="ORF">OSNPB_060129650</name>
</gene>
<keyword evidence="3" id="KW-1185">Reference proteome</keyword>
<dbReference type="SMR" id="A0A0P0WSL1"/>
<reference evidence="2 3" key="3">
    <citation type="journal article" date="2013" name="Rice">
        <title>Improvement of the Oryza sativa Nipponbare reference genome using next generation sequence and optical map data.</title>
        <authorList>
            <person name="Kawahara Y."/>
            <person name="de la Bastide M."/>
            <person name="Hamilton J.P."/>
            <person name="Kanamori H."/>
            <person name="McCombie W.R."/>
            <person name="Ouyang S."/>
            <person name="Schwartz D.C."/>
            <person name="Tanaka T."/>
            <person name="Wu J."/>
            <person name="Zhou S."/>
            <person name="Childs K.L."/>
            <person name="Davidson R.M."/>
            <person name="Lin H."/>
            <person name="Quesada-Ocampo L."/>
            <person name="Vaillancourt B."/>
            <person name="Sakai H."/>
            <person name="Lee S.S."/>
            <person name="Kim J."/>
            <person name="Numa H."/>
            <person name="Itoh T."/>
            <person name="Buell C.R."/>
            <person name="Matsumoto T."/>
        </authorList>
    </citation>
    <scope>NUCLEOTIDE SEQUENCE [LARGE SCALE GENOMIC DNA]</scope>
    <source>
        <strain evidence="3">cv. Nipponbare</strain>
    </source>
</reference>
<dbReference type="EMBL" id="AP014962">
    <property type="protein sequence ID" value="BAS95963.1"/>
    <property type="molecule type" value="Genomic_DNA"/>
</dbReference>
<dbReference type="PaxDb" id="39947-A0A0P0WSL1"/>
<name>A0A0P0WSL1_ORYSJ</name>
<reference evidence="3" key="1">
    <citation type="journal article" date="2005" name="Nature">
        <title>The map-based sequence of the rice genome.</title>
        <authorList>
            <consortium name="International rice genome sequencing project (IRGSP)"/>
            <person name="Matsumoto T."/>
            <person name="Wu J."/>
            <person name="Kanamori H."/>
            <person name="Katayose Y."/>
            <person name="Fujisawa M."/>
            <person name="Namiki N."/>
            <person name="Mizuno H."/>
            <person name="Yamamoto K."/>
            <person name="Antonio B.A."/>
            <person name="Baba T."/>
            <person name="Sakata K."/>
            <person name="Nagamura Y."/>
            <person name="Aoki H."/>
            <person name="Arikawa K."/>
            <person name="Arita K."/>
            <person name="Bito T."/>
            <person name="Chiden Y."/>
            <person name="Fujitsuka N."/>
            <person name="Fukunaka R."/>
            <person name="Hamada M."/>
            <person name="Harada C."/>
            <person name="Hayashi A."/>
            <person name="Hijishita S."/>
            <person name="Honda M."/>
            <person name="Hosokawa S."/>
            <person name="Ichikawa Y."/>
            <person name="Idonuma A."/>
            <person name="Iijima M."/>
            <person name="Ikeda M."/>
            <person name="Ikeno M."/>
            <person name="Ito K."/>
            <person name="Ito S."/>
            <person name="Ito T."/>
            <person name="Ito Y."/>
            <person name="Ito Y."/>
            <person name="Iwabuchi A."/>
            <person name="Kamiya K."/>
            <person name="Karasawa W."/>
            <person name="Kurita K."/>
            <person name="Katagiri S."/>
            <person name="Kikuta A."/>
            <person name="Kobayashi H."/>
            <person name="Kobayashi N."/>
            <person name="Machita K."/>
            <person name="Maehara T."/>
            <person name="Masukawa M."/>
            <person name="Mizubayashi T."/>
            <person name="Mukai Y."/>
            <person name="Nagasaki H."/>
            <person name="Nagata Y."/>
            <person name="Naito S."/>
            <person name="Nakashima M."/>
            <person name="Nakama Y."/>
            <person name="Nakamichi Y."/>
            <person name="Nakamura M."/>
            <person name="Meguro A."/>
            <person name="Negishi M."/>
            <person name="Ohta I."/>
            <person name="Ohta T."/>
            <person name="Okamoto M."/>
            <person name="Ono N."/>
            <person name="Saji S."/>
            <person name="Sakaguchi M."/>
            <person name="Sakai K."/>
            <person name="Shibata M."/>
            <person name="Shimokawa T."/>
            <person name="Song J."/>
            <person name="Takazaki Y."/>
            <person name="Terasawa K."/>
            <person name="Tsugane M."/>
            <person name="Tsuji K."/>
            <person name="Ueda S."/>
            <person name="Waki K."/>
            <person name="Yamagata H."/>
            <person name="Yamamoto M."/>
            <person name="Yamamoto S."/>
            <person name="Yamane H."/>
            <person name="Yoshiki S."/>
            <person name="Yoshihara R."/>
            <person name="Yukawa K."/>
            <person name="Zhong H."/>
            <person name="Yano M."/>
            <person name="Yuan Q."/>
            <person name="Ouyang S."/>
            <person name="Liu J."/>
            <person name="Jones K.M."/>
            <person name="Gansberger K."/>
            <person name="Moffat K."/>
            <person name="Hill J."/>
            <person name="Bera J."/>
            <person name="Fadrosh D."/>
            <person name="Jin S."/>
            <person name="Johri S."/>
            <person name="Kim M."/>
            <person name="Overton L."/>
            <person name="Reardon M."/>
            <person name="Tsitrin T."/>
            <person name="Vuong H."/>
            <person name="Weaver B."/>
            <person name="Ciecko A."/>
            <person name="Tallon L."/>
            <person name="Jackson J."/>
            <person name="Pai G."/>
            <person name="Aken S.V."/>
            <person name="Utterback T."/>
            <person name="Reidmuller S."/>
            <person name="Feldblyum T."/>
            <person name="Hsiao J."/>
            <person name="Zismann V."/>
            <person name="Iobst S."/>
            <person name="de Vazeille A.R."/>
            <person name="Buell C.R."/>
            <person name="Ying K."/>
            <person name="Li Y."/>
            <person name="Lu T."/>
            <person name="Huang Y."/>
            <person name="Zhao Q."/>
            <person name="Feng Q."/>
            <person name="Zhang L."/>
            <person name="Zhu J."/>
            <person name="Weng Q."/>
            <person name="Mu J."/>
            <person name="Lu Y."/>
            <person name="Fan D."/>
            <person name="Liu Y."/>
            <person name="Guan J."/>
            <person name="Zhang Y."/>
            <person name="Yu S."/>
            <person name="Liu X."/>
            <person name="Zhang Y."/>
            <person name="Hong G."/>
            <person name="Han B."/>
            <person name="Choisne N."/>
            <person name="Demange N."/>
            <person name="Orjeda G."/>
            <person name="Samain S."/>
            <person name="Cattolico L."/>
            <person name="Pelletier E."/>
            <person name="Couloux A."/>
            <person name="Segurens B."/>
            <person name="Wincker P."/>
            <person name="D'Hont A."/>
            <person name="Scarpelli C."/>
            <person name="Weissenbach J."/>
            <person name="Salanoubat M."/>
            <person name="Quetier F."/>
            <person name="Yu Y."/>
            <person name="Kim H.R."/>
            <person name="Rambo T."/>
            <person name="Currie J."/>
            <person name="Collura K."/>
            <person name="Luo M."/>
            <person name="Yang T."/>
            <person name="Ammiraju J.S.S."/>
            <person name="Engler F."/>
            <person name="Soderlund C."/>
            <person name="Wing R.A."/>
            <person name="Palmer L.E."/>
            <person name="de la Bastide M."/>
            <person name="Spiegel L."/>
            <person name="Nascimento L."/>
            <person name="Zutavern T."/>
            <person name="O'Shaughnessy A."/>
            <person name="Dike S."/>
            <person name="Dedhia N."/>
            <person name="Preston R."/>
            <person name="Balija V."/>
            <person name="McCombie W.R."/>
            <person name="Chow T."/>
            <person name="Chen H."/>
            <person name="Chung M."/>
            <person name="Chen C."/>
            <person name="Shaw J."/>
            <person name="Wu H."/>
            <person name="Hsiao K."/>
            <person name="Chao Y."/>
            <person name="Chu M."/>
            <person name="Cheng C."/>
            <person name="Hour A."/>
            <person name="Lee P."/>
            <person name="Lin S."/>
            <person name="Lin Y."/>
            <person name="Liou J."/>
            <person name="Liu S."/>
            <person name="Hsing Y."/>
            <person name="Raghuvanshi S."/>
            <person name="Mohanty A."/>
            <person name="Bharti A.K."/>
            <person name="Gaur A."/>
            <person name="Gupta V."/>
            <person name="Kumar D."/>
            <person name="Ravi V."/>
            <person name="Vij S."/>
            <person name="Kapur A."/>
            <person name="Khurana P."/>
            <person name="Khurana P."/>
            <person name="Khurana J.P."/>
            <person name="Tyagi A.K."/>
            <person name="Gaikwad K."/>
            <person name="Singh A."/>
            <person name="Dalal V."/>
            <person name="Srivastava S."/>
            <person name="Dixit A."/>
            <person name="Pal A.K."/>
            <person name="Ghazi I.A."/>
            <person name="Yadav M."/>
            <person name="Pandit A."/>
            <person name="Bhargava A."/>
            <person name="Sureshbabu K."/>
            <person name="Batra K."/>
            <person name="Sharma T.R."/>
            <person name="Mohapatra T."/>
            <person name="Singh N.K."/>
            <person name="Messing J."/>
            <person name="Nelson A.B."/>
            <person name="Fuks G."/>
            <person name="Kavchok S."/>
            <person name="Keizer G."/>
            <person name="Linton E."/>
            <person name="Llaca V."/>
            <person name="Song R."/>
            <person name="Tanyolac B."/>
            <person name="Young S."/>
            <person name="Ho-Il K."/>
            <person name="Hahn J.H."/>
            <person name="Sangsakoo G."/>
            <person name="Vanavichit A."/>
            <person name="de Mattos Luiz.A.T."/>
            <person name="Zimmer P.D."/>
            <person name="Malone G."/>
            <person name="Dellagostin O."/>
            <person name="de Oliveira A.C."/>
            <person name="Bevan M."/>
            <person name="Bancroft I."/>
            <person name="Minx P."/>
            <person name="Cordum H."/>
            <person name="Wilson R."/>
            <person name="Cheng Z."/>
            <person name="Jin W."/>
            <person name="Jiang J."/>
            <person name="Leong S.A."/>
            <person name="Iwama H."/>
            <person name="Gojobori T."/>
            <person name="Itoh T."/>
            <person name="Niimura Y."/>
            <person name="Fujii Y."/>
            <person name="Habara T."/>
            <person name="Sakai H."/>
            <person name="Sato Y."/>
            <person name="Wilson G."/>
            <person name="Kumar K."/>
            <person name="McCouch S."/>
            <person name="Juretic N."/>
            <person name="Hoen D."/>
            <person name="Wright S."/>
            <person name="Bruskiewich R."/>
            <person name="Bureau T."/>
            <person name="Miyao A."/>
            <person name="Hirochika H."/>
            <person name="Nishikawa T."/>
            <person name="Kadowaki K."/>
            <person name="Sugiura M."/>
            <person name="Burr B."/>
            <person name="Sasaki T."/>
        </authorList>
    </citation>
    <scope>NUCLEOTIDE SEQUENCE [LARGE SCALE GENOMIC DNA]</scope>
    <source>
        <strain evidence="3">cv. Nipponbare</strain>
    </source>
</reference>
<dbReference type="Gramene" id="Os06t0129650-00">
    <property type="protein sequence ID" value="Os06t0129650-00"/>
    <property type="gene ID" value="Os06g0129650"/>
</dbReference>
<dbReference type="Proteomes" id="UP000059680">
    <property type="component" value="Chromosome 6"/>
</dbReference>
<evidence type="ECO:0000256" key="1">
    <source>
        <dbReference type="SAM" id="MobiDB-lite"/>
    </source>
</evidence>
<evidence type="ECO:0000313" key="2">
    <source>
        <dbReference type="EMBL" id="BAS95963.1"/>
    </source>
</evidence>
<accession>A0A0P0WSL1</accession>